<evidence type="ECO:0000259" key="1">
    <source>
        <dbReference type="Pfam" id="PF00144"/>
    </source>
</evidence>
<dbReference type="PANTHER" id="PTHR43283">
    <property type="entry name" value="BETA-LACTAMASE-RELATED"/>
    <property type="match status" value="1"/>
</dbReference>
<dbReference type="InterPro" id="IPR012338">
    <property type="entry name" value="Beta-lactam/transpept-like"/>
</dbReference>
<protein>
    <recommendedName>
        <fullName evidence="1">Beta-lactamase-related domain-containing protein</fullName>
    </recommendedName>
</protein>
<dbReference type="Gene3D" id="3.40.710.10">
    <property type="entry name" value="DD-peptidase/beta-lactamase superfamily"/>
    <property type="match status" value="1"/>
</dbReference>
<dbReference type="PANTHER" id="PTHR43283:SF7">
    <property type="entry name" value="BETA-LACTAMASE-RELATED DOMAIN-CONTAINING PROTEIN"/>
    <property type="match status" value="1"/>
</dbReference>
<evidence type="ECO:0000313" key="2">
    <source>
        <dbReference type="EMBL" id="GAA1813047.1"/>
    </source>
</evidence>
<dbReference type="SUPFAM" id="SSF56601">
    <property type="entry name" value="beta-lactamase/transpeptidase-like"/>
    <property type="match status" value="1"/>
</dbReference>
<comment type="caution">
    <text evidence="2">The sequence shown here is derived from an EMBL/GenBank/DDBJ whole genome shotgun (WGS) entry which is preliminary data.</text>
</comment>
<dbReference type="Proteomes" id="UP001500002">
    <property type="component" value="Unassembled WGS sequence"/>
</dbReference>
<dbReference type="InterPro" id="IPR001466">
    <property type="entry name" value="Beta-lactam-related"/>
</dbReference>
<name>A0ABN2M7L2_9MICO</name>
<reference evidence="2 3" key="1">
    <citation type="journal article" date="2019" name="Int. J. Syst. Evol. Microbiol.">
        <title>The Global Catalogue of Microorganisms (GCM) 10K type strain sequencing project: providing services to taxonomists for standard genome sequencing and annotation.</title>
        <authorList>
            <consortium name="The Broad Institute Genomics Platform"/>
            <consortium name="The Broad Institute Genome Sequencing Center for Infectious Disease"/>
            <person name="Wu L."/>
            <person name="Ma J."/>
        </authorList>
    </citation>
    <scope>NUCLEOTIDE SEQUENCE [LARGE SCALE GENOMIC DNA]</scope>
    <source>
        <strain evidence="2 3">JCM 14322</strain>
    </source>
</reference>
<keyword evidence="3" id="KW-1185">Reference proteome</keyword>
<dbReference type="InterPro" id="IPR050789">
    <property type="entry name" value="Diverse_Enzym_Activities"/>
</dbReference>
<accession>A0ABN2M7L2</accession>
<feature type="domain" description="Beta-lactamase-related" evidence="1">
    <location>
        <begin position="6"/>
        <end position="181"/>
    </location>
</feature>
<dbReference type="EMBL" id="BAAANJ010000007">
    <property type="protein sequence ID" value="GAA1813047.1"/>
    <property type="molecule type" value="Genomic_DNA"/>
</dbReference>
<dbReference type="Pfam" id="PF00144">
    <property type="entry name" value="Beta-lactamase"/>
    <property type="match status" value="1"/>
</dbReference>
<organism evidence="2 3">
    <name type="scientific">Agromyces neolithicus</name>
    <dbReference type="NCBI Taxonomy" id="269420"/>
    <lineage>
        <taxon>Bacteria</taxon>
        <taxon>Bacillati</taxon>
        <taxon>Actinomycetota</taxon>
        <taxon>Actinomycetes</taxon>
        <taxon>Micrococcales</taxon>
        <taxon>Microbacteriaceae</taxon>
        <taxon>Agromyces</taxon>
    </lineage>
</organism>
<gene>
    <name evidence="2" type="ORF">GCM10009749_22940</name>
</gene>
<sequence length="195" mass="20908">MRRPCLIAAILVTATGTPLLEYARATLFDPLGIPTRPAHQPTFTDWNDLTDPSGFGWYIDPQGINLGGLGIALRAQDMAKIGLLYLNHGAWQGQQVVPADWVKAATTEHLPLEVGVEGFAPAGAVGYGYLWWTSRVDGDAAYSANGSFGQRILVVPNRDLVVVTQANFTSTTSDWAPGDTALNDAFISLIAPALR</sequence>
<proteinExistence type="predicted"/>
<evidence type="ECO:0000313" key="3">
    <source>
        <dbReference type="Proteomes" id="UP001500002"/>
    </source>
</evidence>